<reference evidence="2" key="1">
    <citation type="submission" date="2023-08" db="EMBL/GenBank/DDBJ databases">
        <authorList>
            <person name="Chen Y."/>
            <person name="Shah S."/>
            <person name="Dougan E. K."/>
            <person name="Thang M."/>
            <person name="Chan C."/>
        </authorList>
    </citation>
    <scope>NUCLEOTIDE SEQUENCE</scope>
</reference>
<accession>A0AA36MUA9</accession>
<feature type="compositionally biased region" description="Polar residues" evidence="1">
    <location>
        <begin position="31"/>
        <end position="43"/>
    </location>
</feature>
<dbReference type="EMBL" id="CAUJNA010001352">
    <property type="protein sequence ID" value="CAJ1386310.1"/>
    <property type="molecule type" value="Genomic_DNA"/>
</dbReference>
<protein>
    <submittedName>
        <fullName evidence="2">Uncharacterized protein</fullName>
    </submittedName>
</protein>
<gene>
    <name evidence="2" type="ORF">EVOR1521_LOCUS12707</name>
</gene>
<dbReference type="Proteomes" id="UP001178507">
    <property type="component" value="Unassembled WGS sequence"/>
</dbReference>
<dbReference type="AlphaFoldDB" id="A0AA36MUA9"/>
<comment type="caution">
    <text evidence="2">The sequence shown here is derived from an EMBL/GenBank/DDBJ whole genome shotgun (WGS) entry which is preliminary data.</text>
</comment>
<organism evidence="2 3">
    <name type="scientific">Effrenium voratum</name>
    <dbReference type="NCBI Taxonomy" id="2562239"/>
    <lineage>
        <taxon>Eukaryota</taxon>
        <taxon>Sar</taxon>
        <taxon>Alveolata</taxon>
        <taxon>Dinophyceae</taxon>
        <taxon>Suessiales</taxon>
        <taxon>Symbiodiniaceae</taxon>
        <taxon>Effrenium</taxon>
    </lineage>
</organism>
<evidence type="ECO:0000313" key="3">
    <source>
        <dbReference type="Proteomes" id="UP001178507"/>
    </source>
</evidence>
<sequence length="348" mass="39798">MASANPAAAALLNLQAADGDIYQLSPPPENGGSQWSTAKNTGASGRRKNSHGSCCRLCKGVLVVLGPLLLIYNAYELLQRWGGHIRDISIKESYTRRREIESQLRVAVPDLKEHDAYKIAGAIDKHENFDRPQSLAVTGGLLSSKLTLYSSQQGGAKKVRQQYPRIKGLEKAISKIIKEQKETTFPVRKEINTAYRKFFLGFPSVDGRPCTIPTLWKELDNSTSRRVELQKQLLEDFRVRFTGFNKFLSKRSRDVQQVLWDEWMPMELRRAFAAFDLLCWKSEWITPSYRLPSARDGRIRAARWLRRDPDLRRLPVHIGDTDDQPPALLRLQRALPWRLRKMMPSAQT</sequence>
<proteinExistence type="predicted"/>
<feature type="region of interest" description="Disordered" evidence="1">
    <location>
        <begin position="23"/>
        <end position="50"/>
    </location>
</feature>
<evidence type="ECO:0000256" key="1">
    <source>
        <dbReference type="SAM" id="MobiDB-lite"/>
    </source>
</evidence>
<name>A0AA36MUA9_9DINO</name>
<evidence type="ECO:0000313" key="2">
    <source>
        <dbReference type="EMBL" id="CAJ1386310.1"/>
    </source>
</evidence>
<keyword evidence="3" id="KW-1185">Reference proteome</keyword>